<dbReference type="Proteomes" id="UP000800096">
    <property type="component" value="Unassembled WGS sequence"/>
</dbReference>
<protein>
    <submittedName>
        <fullName evidence="1">Uncharacterized protein</fullName>
    </submittedName>
</protein>
<evidence type="ECO:0000313" key="2">
    <source>
        <dbReference type="Proteomes" id="UP000800096"/>
    </source>
</evidence>
<accession>A0A6A5QUY9</accession>
<name>A0A6A5QUY9_AMPQU</name>
<dbReference type="EMBL" id="ML979133">
    <property type="protein sequence ID" value="KAF1919621.1"/>
    <property type="molecule type" value="Genomic_DNA"/>
</dbReference>
<dbReference type="AlphaFoldDB" id="A0A6A5QUY9"/>
<gene>
    <name evidence="1" type="ORF">BDU57DRAFT_512818</name>
</gene>
<sequence length="214" mass="24251">MIFLGDDALCLGYQEVASYWFMPDTSTSLHSRLTQHKYGVVFLYVYIRKQLTVPTLNGHLLPSSQLPHLVHNADPPFKLNPPRRGELQISTSTSFVAMPHHHLIVRYVPLPSVLFIVAETRRHGLFAGAPHVVLRLTGPLALVRTQPLPRSAKQLKKRTIILDGLLVRRVVLERAIDQPIAKGSYPFPQSTKIATTISVQNQYHLSVWREKKSR</sequence>
<proteinExistence type="predicted"/>
<reference evidence="1" key="1">
    <citation type="journal article" date="2020" name="Stud. Mycol.">
        <title>101 Dothideomycetes genomes: a test case for predicting lifestyles and emergence of pathogens.</title>
        <authorList>
            <person name="Haridas S."/>
            <person name="Albert R."/>
            <person name="Binder M."/>
            <person name="Bloem J."/>
            <person name="Labutti K."/>
            <person name="Salamov A."/>
            <person name="Andreopoulos B."/>
            <person name="Baker S."/>
            <person name="Barry K."/>
            <person name="Bills G."/>
            <person name="Bluhm B."/>
            <person name="Cannon C."/>
            <person name="Castanera R."/>
            <person name="Culley D."/>
            <person name="Daum C."/>
            <person name="Ezra D."/>
            <person name="Gonzalez J."/>
            <person name="Henrissat B."/>
            <person name="Kuo A."/>
            <person name="Liang C."/>
            <person name="Lipzen A."/>
            <person name="Lutzoni F."/>
            <person name="Magnuson J."/>
            <person name="Mondo S."/>
            <person name="Nolan M."/>
            <person name="Ohm R."/>
            <person name="Pangilinan J."/>
            <person name="Park H.-J."/>
            <person name="Ramirez L."/>
            <person name="Alfaro M."/>
            <person name="Sun H."/>
            <person name="Tritt A."/>
            <person name="Yoshinaga Y."/>
            <person name="Zwiers L.-H."/>
            <person name="Turgeon B."/>
            <person name="Goodwin S."/>
            <person name="Spatafora J."/>
            <person name="Crous P."/>
            <person name="Grigoriev I."/>
        </authorList>
    </citation>
    <scope>NUCLEOTIDE SEQUENCE</scope>
    <source>
        <strain evidence="1">HMLAC05119</strain>
    </source>
</reference>
<keyword evidence="2" id="KW-1185">Reference proteome</keyword>
<evidence type="ECO:0000313" key="1">
    <source>
        <dbReference type="EMBL" id="KAF1919621.1"/>
    </source>
</evidence>
<organism evidence="1 2">
    <name type="scientific">Ampelomyces quisqualis</name>
    <name type="common">Powdery mildew agent</name>
    <dbReference type="NCBI Taxonomy" id="50730"/>
    <lineage>
        <taxon>Eukaryota</taxon>
        <taxon>Fungi</taxon>
        <taxon>Dikarya</taxon>
        <taxon>Ascomycota</taxon>
        <taxon>Pezizomycotina</taxon>
        <taxon>Dothideomycetes</taxon>
        <taxon>Pleosporomycetidae</taxon>
        <taxon>Pleosporales</taxon>
        <taxon>Pleosporineae</taxon>
        <taxon>Phaeosphaeriaceae</taxon>
        <taxon>Ampelomyces</taxon>
    </lineage>
</organism>